<dbReference type="EMBL" id="PEYW01000032">
    <property type="protein sequence ID" value="PIS20726.1"/>
    <property type="molecule type" value="Genomic_DNA"/>
</dbReference>
<feature type="domain" description="DUF5666" evidence="2">
    <location>
        <begin position="24"/>
        <end position="88"/>
    </location>
</feature>
<dbReference type="Pfam" id="PF18914">
    <property type="entry name" value="DUF5666"/>
    <property type="match status" value="1"/>
</dbReference>
<gene>
    <name evidence="3" type="ORF">COT52_02270</name>
</gene>
<feature type="region of interest" description="Disordered" evidence="1">
    <location>
        <begin position="1"/>
        <end position="24"/>
    </location>
</feature>
<evidence type="ECO:0000313" key="4">
    <source>
        <dbReference type="Proteomes" id="UP000231414"/>
    </source>
</evidence>
<accession>A0A2H0X724</accession>
<comment type="caution">
    <text evidence="3">The sequence shown here is derived from an EMBL/GenBank/DDBJ whole genome shotgun (WGS) entry which is preliminary data.</text>
</comment>
<reference evidence="4" key="1">
    <citation type="submission" date="2017-09" db="EMBL/GenBank/DDBJ databases">
        <title>Depth-based differentiation of microbial function through sediment-hosted aquifers and enrichment of novel symbionts in the deep terrestrial subsurface.</title>
        <authorList>
            <person name="Probst A.J."/>
            <person name="Ladd B."/>
            <person name="Jarett J.K."/>
            <person name="Geller-Mcgrath D.E."/>
            <person name="Sieber C.M.K."/>
            <person name="Emerson J.B."/>
            <person name="Anantharaman K."/>
            <person name="Thomas B.C."/>
            <person name="Malmstrom R."/>
            <person name="Stieglmeier M."/>
            <person name="Klingl A."/>
            <person name="Woyke T."/>
            <person name="Ryan C.M."/>
            <person name="Banfield J.F."/>
        </authorList>
    </citation>
    <scope>NUCLEOTIDE SEQUENCE [LARGE SCALE GENOMIC DNA]</scope>
</reference>
<evidence type="ECO:0000313" key="3">
    <source>
        <dbReference type="EMBL" id="PIS20726.1"/>
    </source>
</evidence>
<name>A0A2H0X724_UNCKA</name>
<proteinExistence type="predicted"/>
<protein>
    <recommendedName>
        <fullName evidence="2">DUF5666 domain-containing protein</fullName>
    </recommendedName>
</protein>
<feature type="compositionally biased region" description="Polar residues" evidence="1">
    <location>
        <begin position="1"/>
        <end position="10"/>
    </location>
</feature>
<evidence type="ECO:0000256" key="1">
    <source>
        <dbReference type="SAM" id="MobiDB-lite"/>
    </source>
</evidence>
<sequence length="102" mass="10479">MGAGQNNEQTRGQMGRGVGGSVSGEIISADDNSITVKTADGGGKIVVISEKTQINKASEAAKEDLAVGETVAVFGQENQDGTVTAENIQLNPTEQFSRTGNP</sequence>
<evidence type="ECO:0000259" key="2">
    <source>
        <dbReference type="Pfam" id="PF18914"/>
    </source>
</evidence>
<dbReference type="AlphaFoldDB" id="A0A2H0X724"/>
<dbReference type="Proteomes" id="UP000231414">
    <property type="component" value="Unassembled WGS sequence"/>
</dbReference>
<organism evidence="3 4">
    <name type="scientific">candidate division WWE3 bacterium CG08_land_8_20_14_0_20_43_13</name>
    <dbReference type="NCBI Taxonomy" id="1975087"/>
    <lineage>
        <taxon>Bacteria</taxon>
        <taxon>Katanobacteria</taxon>
    </lineage>
</organism>
<dbReference type="InterPro" id="IPR043724">
    <property type="entry name" value="DUF5666"/>
</dbReference>